<dbReference type="Gene3D" id="2.160.20.10">
    <property type="entry name" value="Single-stranded right-handed beta-helix, Pectin lyase-like"/>
    <property type="match status" value="2"/>
</dbReference>
<dbReference type="Proteomes" id="UP000734854">
    <property type="component" value="Unassembled WGS sequence"/>
</dbReference>
<evidence type="ECO:0000259" key="5">
    <source>
        <dbReference type="Pfam" id="PF01095"/>
    </source>
</evidence>
<dbReference type="InterPro" id="IPR011050">
    <property type="entry name" value="Pectin_lyase_fold/virulence"/>
</dbReference>
<gene>
    <name evidence="6" type="ORF">ZIOFF_033472</name>
</gene>
<dbReference type="Pfam" id="PF01095">
    <property type="entry name" value="Pectinesterase"/>
    <property type="match status" value="2"/>
</dbReference>
<keyword evidence="3" id="KW-0063">Aspartyl esterase</keyword>
<feature type="domain" description="Pectinesterase catalytic" evidence="5">
    <location>
        <begin position="6"/>
        <end position="53"/>
    </location>
</feature>
<dbReference type="AlphaFoldDB" id="A0A8J5GQE9"/>
<keyword evidence="7" id="KW-1185">Reference proteome</keyword>
<evidence type="ECO:0000256" key="3">
    <source>
        <dbReference type="ARBA" id="ARBA00023085"/>
    </source>
</evidence>
<dbReference type="EMBL" id="JACMSC010000009">
    <property type="protein sequence ID" value="KAG6508113.1"/>
    <property type="molecule type" value="Genomic_DNA"/>
</dbReference>
<dbReference type="GO" id="GO:0030599">
    <property type="term" value="F:pectinesterase activity"/>
    <property type="evidence" value="ECO:0007669"/>
    <property type="project" value="InterPro"/>
</dbReference>
<protein>
    <recommendedName>
        <fullName evidence="5">Pectinesterase catalytic domain-containing protein</fullName>
    </recommendedName>
</protein>
<evidence type="ECO:0000313" key="7">
    <source>
        <dbReference type="Proteomes" id="UP000734854"/>
    </source>
</evidence>
<keyword evidence="2" id="KW-0378">Hydrolase</keyword>
<reference evidence="6 7" key="1">
    <citation type="submission" date="2020-08" db="EMBL/GenBank/DDBJ databases">
        <title>Plant Genome Project.</title>
        <authorList>
            <person name="Zhang R.-G."/>
        </authorList>
    </citation>
    <scope>NUCLEOTIDE SEQUENCE [LARGE SCALE GENOMIC DNA]</scope>
    <source>
        <tissue evidence="6">Rhizome</tissue>
    </source>
</reference>
<evidence type="ECO:0000256" key="4">
    <source>
        <dbReference type="SAM" id="Phobius"/>
    </source>
</evidence>
<dbReference type="PANTHER" id="PTHR31707">
    <property type="entry name" value="PECTINESTERASE"/>
    <property type="match status" value="1"/>
</dbReference>
<accession>A0A8J5GQE9</accession>
<proteinExistence type="predicted"/>
<name>A0A8J5GQE9_ZINOF</name>
<keyword evidence="4" id="KW-1133">Transmembrane helix</keyword>
<comment type="caution">
    <text evidence="6">The sequence shown here is derived from an EMBL/GenBank/DDBJ whole genome shotgun (WGS) entry which is preliminary data.</text>
</comment>
<evidence type="ECO:0000313" key="6">
    <source>
        <dbReference type="EMBL" id="KAG6508113.1"/>
    </source>
</evidence>
<feature type="domain" description="Pectinesterase catalytic" evidence="5">
    <location>
        <begin position="168"/>
        <end position="321"/>
    </location>
</feature>
<dbReference type="InterPro" id="IPR012334">
    <property type="entry name" value="Pectin_lyas_fold"/>
</dbReference>
<dbReference type="InterPro" id="IPR000070">
    <property type="entry name" value="Pectinesterase_cat"/>
</dbReference>
<dbReference type="GO" id="GO:0045490">
    <property type="term" value="P:pectin catabolic process"/>
    <property type="evidence" value="ECO:0007669"/>
    <property type="project" value="UniProtKB-UniPathway"/>
</dbReference>
<keyword evidence="4" id="KW-0812">Transmembrane</keyword>
<dbReference type="UniPathway" id="UPA00545">
    <property type="reaction ID" value="UER00823"/>
</dbReference>
<evidence type="ECO:0000256" key="2">
    <source>
        <dbReference type="ARBA" id="ARBA00022801"/>
    </source>
</evidence>
<comment type="pathway">
    <text evidence="1">Glycan metabolism; pectin degradation; 2-dehydro-3-deoxy-D-gluconate from pectin: step 1/5.</text>
</comment>
<evidence type="ECO:0000256" key="1">
    <source>
        <dbReference type="ARBA" id="ARBA00005184"/>
    </source>
</evidence>
<sequence>MWNNVGLSIFYGCKFLWYQDTLYVHSNSQFYYNREVHDTVNFIISNVAAMFQNYPADGGELLGEDLLGVAMEGVLEDSVHVVIHQRDSIGCGVDGMEREFCIEHALLWGALLAFFLLCLIAIGLNVVVLVNQPVRVAQDGTDQTVITSNHNVLDGWKTFDTATFGEQSIHQVVIFNLYHDTLYAHLNCQFYHKYKVHDIINFIFGNVVAMFQNCHIYAPPPLWEQANMVMVLGCTRHCGNTSFSIHDCTIGVALELMEGNYSVKTFLGLPWKEFSRMVYMQSYIEGMVEAAGWMAWNESFTLNTLYYYEYQNYESGVQQAKGCNGQVTE</sequence>
<keyword evidence="4" id="KW-0472">Membrane</keyword>
<dbReference type="SUPFAM" id="SSF51126">
    <property type="entry name" value="Pectin lyase-like"/>
    <property type="match status" value="2"/>
</dbReference>
<dbReference type="GO" id="GO:0042545">
    <property type="term" value="P:cell wall modification"/>
    <property type="evidence" value="ECO:0007669"/>
    <property type="project" value="InterPro"/>
</dbReference>
<feature type="transmembrane region" description="Helical" evidence="4">
    <location>
        <begin position="105"/>
        <end position="130"/>
    </location>
</feature>
<organism evidence="6 7">
    <name type="scientific">Zingiber officinale</name>
    <name type="common">Ginger</name>
    <name type="synonym">Amomum zingiber</name>
    <dbReference type="NCBI Taxonomy" id="94328"/>
    <lineage>
        <taxon>Eukaryota</taxon>
        <taxon>Viridiplantae</taxon>
        <taxon>Streptophyta</taxon>
        <taxon>Embryophyta</taxon>
        <taxon>Tracheophyta</taxon>
        <taxon>Spermatophyta</taxon>
        <taxon>Magnoliopsida</taxon>
        <taxon>Liliopsida</taxon>
        <taxon>Zingiberales</taxon>
        <taxon>Zingiberaceae</taxon>
        <taxon>Zingiber</taxon>
    </lineage>
</organism>